<dbReference type="Pfam" id="PF13822">
    <property type="entry name" value="ACC_epsilon"/>
    <property type="match status" value="1"/>
</dbReference>
<dbReference type="Proteomes" id="UP001167160">
    <property type="component" value="Unassembled WGS sequence"/>
</dbReference>
<organism evidence="1 2">
    <name type="scientific">Streptomyces meridianus</name>
    <dbReference type="NCBI Taxonomy" id="2938945"/>
    <lineage>
        <taxon>Bacteria</taxon>
        <taxon>Bacillati</taxon>
        <taxon>Actinomycetota</taxon>
        <taxon>Actinomycetes</taxon>
        <taxon>Kitasatosporales</taxon>
        <taxon>Streptomycetaceae</taxon>
        <taxon>Streptomyces</taxon>
    </lineage>
</organism>
<comment type="caution">
    <text evidence="1">The sequence shown here is derived from an EMBL/GenBank/DDBJ whole genome shotgun (WGS) entry which is preliminary data.</text>
</comment>
<evidence type="ECO:0000313" key="2">
    <source>
        <dbReference type="Proteomes" id="UP001167160"/>
    </source>
</evidence>
<sequence>MRIVRGAAGPEELAAVAVALLAALRRPAPDAATGAGEVVGWRHAAGFRPPASWTSA</sequence>
<proteinExistence type="predicted"/>
<dbReference type="RefSeq" id="WP_251409153.1">
    <property type="nucleotide sequence ID" value="NZ_JAMQGM010000007.1"/>
</dbReference>
<accession>A0ABT0X2D6</accession>
<protein>
    <submittedName>
        <fullName evidence="1">Acyl-CoA carboxylase subunit epsilon</fullName>
    </submittedName>
</protein>
<keyword evidence="2" id="KW-1185">Reference proteome</keyword>
<dbReference type="InterPro" id="IPR032716">
    <property type="entry name" value="ACC_epsilon"/>
</dbReference>
<name>A0ABT0X2D6_9ACTN</name>
<evidence type="ECO:0000313" key="1">
    <source>
        <dbReference type="EMBL" id="MCM2576365.1"/>
    </source>
</evidence>
<gene>
    <name evidence="1" type="ORF">M1E25_03170</name>
</gene>
<reference evidence="1" key="1">
    <citation type="journal article" date="2023" name="Int. J. Syst. Evol. Microbiol.">
        <title>Streptomyces meridianus sp. nov. isolated from brackish water of the Tagus estuary in Alcochete, Portugal.</title>
        <authorList>
            <person name="Santos J.D.N."/>
            <person name="Klimek D."/>
            <person name="Calusinska M."/>
            <person name="Lobo Da Cunha A."/>
            <person name="Catita J."/>
            <person name="Goncalves H."/>
            <person name="Gonzalez I."/>
            <person name="Reyes F."/>
            <person name="Lage O.M."/>
        </authorList>
    </citation>
    <scope>NUCLEOTIDE SEQUENCE</scope>
    <source>
        <strain evidence="1">MTZ3.1</strain>
    </source>
</reference>
<dbReference type="EMBL" id="JAMQGM010000007">
    <property type="protein sequence ID" value="MCM2576365.1"/>
    <property type="molecule type" value="Genomic_DNA"/>
</dbReference>